<evidence type="ECO:0000313" key="6">
    <source>
        <dbReference type="Proteomes" id="UP001205311"/>
    </source>
</evidence>
<dbReference type="RefSeq" id="WP_253670020.1">
    <property type="nucleotide sequence ID" value="NZ_JAMTCP010000013.1"/>
</dbReference>
<dbReference type="InterPro" id="IPR046342">
    <property type="entry name" value="CBS_dom_sf"/>
</dbReference>
<name>A0ABT1HUA9_STRSD</name>
<protein>
    <submittedName>
        <fullName evidence="5">CBS domain-containing protein</fullName>
    </submittedName>
</protein>
<dbReference type="InterPro" id="IPR007055">
    <property type="entry name" value="BON_dom"/>
</dbReference>
<proteinExistence type="predicted"/>
<dbReference type="EMBL" id="JAMTCP010000013">
    <property type="protein sequence ID" value="MCP2259110.1"/>
    <property type="molecule type" value="Genomic_DNA"/>
</dbReference>
<dbReference type="PANTHER" id="PTHR43080:SF29">
    <property type="entry name" value="OS02G0818000 PROTEIN"/>
    <property type="match status" value="1"/>
</dbReference>
<sequence length="238" mass="25557">MRRPTVADAMTRDVISVSPGTPLTEVADLLAVHQIGAVPVVTAKGVLAGVVPAARVAERVAAGVDAPDVLEAAAGPVPAPRRRTWWRTPSRPVVEDVMAPPAATIRAGAPLPEATRRLAASGVDRLWVVDDANRLVGVLTRRDLLRRNLRSDEEIRAEVADQVLGRVLGARPGSVTVTVRDGVVTLTGRLQWRSDVDLAVWLTLALPGVVDVVNQLGCLYLDPPAARQEMRLLRERSR</sequence>
<feature type="domain" description="BON" evidence="3">
    <location>
        <begin position="151"/>
        <end position="220"/>
    </location>
</feature>
<feature type="domain" description="CBS" evidence="4">
    <location>
        <begin position="98"/>
        <end position="154"/>
    </location>
</feature>
<dbReference type="Gene3D" id="3.10.580.10">
    <property type="entry name" value="CBS-domain"/>
    <property type="match status" value="1"/>
</dbReference>
<dbReference type="Pfam" id="PF00571">
    <property type="entry name" value="CBS"/>
    <property type="match status" value="2"/>
</dbReference>
<feature type="domain" description="CBS" evidence="4">
    <location>
        <begin position="10"/>
        <end position="66"/>
    </location>
</feature>
<evidence type="ECO:0000256" key="1">
    <source>
        <dbReference type="ARBA" id="ARBA00023122"/>
    </source>
</evidence>
<dbReference type="SMART" id="SM00116">
    <property type="entry name" value="CBS"/>
    <property type="match status" value="2"/>
</dbReference>
<accession>A0ABT1HUA9</accession>
<dbReference type="Pfam" id="PF04972">
    <property type="entry name" value="BON"/>
    <property type="match status" value="1"/>
</dbReference>
<gene>
    <name evidence="5" type="ORF">LX15_002811</name>
</gene>
<evidence type="ECO:0000256" key="2">
    <source>
        <dbReference type="PROSITE-ProRule" id="PRU00703"/>
    </source>
</evidence>
<dbReference type="InterPro" id="IPR051257">
    <property type="entry name" value="Diverse_CBS-Domain"/>
</dbReference>
<dbReference type="PROSITE" id="PS51371">
    <property type="entry name" value="CBS"/>
    <property type="match status" value="2"/>
</dbReference>
<evidence type="ECO:0000259" key="4">
    <source>
        <dbReference type="PROSITE" id="PS51371"/>
    </source>
</evidence>
<dbReference type="Gene3D" id="3.30.1340.30">
    <property type="match status" value="1"/>
</dbReference>
<dbReference type="SUPFAM" id="SSF54631">
    <property type="entry name" value="CBS-domain pair"/>
    <property type="match status" value="1"/>
</dbReference>
<reference evidence="5 6" key="1">
    <citation type="submission" date="2022-06" db="EMBL/GenBank/DDBJ databases">
        <title>Genomic Encyclopedia of Archaeal and Bacterial Type Strains, Phase II (KMG-II): from individual species to whole genera.</title>
        <authorList>
            <person name="Goeker M."/>
        </authorList>
    </citation>
    <scope>NUCLEOTIDE SEQUENCE [LARGE SCALE GENOMIC DNA]</scope>
    <source>
        <strain evidence="5 6">DSM 40477</strain>
    </source>
</reference>
<comment type="caution">
    <text evidence="5">The sequence shown here is derived from an EMBL/GenBank/DDBJ whole genome shotgun (WGS) entry which is preliminary data.</text>
</comment>
<evidence type="ECO:0000259" key="3">
    <source>
        <dbReference type="PROSITE" id="PS50914"/>
    </source>
</evidence>
<keyword evidence="1 2" id="KW-0129">CBS domain</keyword>
<dbReference type="PANTHER" id="PTHR43080">
    <property type="entry name" value="CBS DOMAIN-CONTAINING PROTEIN CBSX3, MITOCHONDRIAL"/>
    <property type="match status" value="1"/>
</dbReference>
<organism evidence="5 6">
    <name type="scientific">Streptoalloteichus tenebrarius (strain ATCC 17920 / DSM 40477 / JCM 4838 / CBS 697.72 / NBRC 16177 / NCIMB 11028 / NRRL B-12390 / A12253. 1 / ISP 5477)</name>
    <name type="common">Streptomyces tenebrarius</name>
    <dbReference type="NCBI Taxonomy" id="1933"/>
    <lineage>
        <taxon>Bacteria</taxon>
        <taxon>Bacillati</taxon>
        <taxon>Actinomycetota</taxon>
        <taxon>Actinomycetes</taxon>
        <taxon>Pseudonocardiales</taxon>
        <taxon>Pseudonocardiaceae</taxon>
        <taxon>Streptoalloteichus</taxon>
    </lineage>
</organism>
<dbReference type="Proteomes" id="UP001205311">
    <property type="component" value="Unassembled WGS sequence"/>
</dbReference>
<evidence type="ECO:0000313" key="5">
    <source>
        <dbReference type="EMBL" id="MCP2259110.1"/>
    </source>
</evidence>
<dbReference type="InterPro" id="IPR000644">
    <property type="entry name" value="CBS_dom"/>
</dbReference>
<keyword evidence="6" id="KW-1185">Reference proteome</keyword>
<dbReference type="PROSITE" id="PS50914">
    <property type="entry name" value="BON"/>
    <property type="match status" value="1"/>
</dbReference>